<dbReference type="GO" id="GO:0004326">
    <property type="term" value="F:tetrahydrofolylpolyglutamate synthase activity"/>
    <property type="evidence" value="ECO:0007669"/>
    <property type="project" value="UniProtKB-EC"/>
</dbReference>
<proteinExistence type="inferred from homology"/>
<evidence type="ECO:0000256" key="11">
    <source>
        <dbReference type="ARBA" id="ARBA00022840"/>
    </source>
</evidence>
<accession>A0ABZ0J7I1</accession>
<dbReference type="GO" id="GO:0008841">
    <property type="term" value="F:dihydrofolate synthase activity"/>
    <property type="evidence" value="ECO:0007669"/>
    <property type="project" value="UniProtKB-EC"/>
</dbReference>
<evidence type="ECO:0000313" key="25">
    <source>
        <dbReference type="Proteomes" id="UP001303211"/>
    </source>
</evidence>
<evidence type="ECO:0000256" key="17">
    <source>
        <dbReference type="ARBA" id="ARBA00047493"/>
    </source>
</evidence>
<dbReference type="Pfam" id="PF02875">
    <property type="entry name" value="Mur_ligase_C"/>
    <property type="match status" value="1"/>
</dbReference>
<dbReference type="Gene3D" id="3.40.1190.10">
    <property type="entry name" value="Mur-like, catalytic domain"/>
    <property type="match status" value="1"/>
</dbReference>
<dbReference type="InterPro" id="IPR004101">
    <property type="entry name" value="Mur_ligase_C"/>
</dbReference>
<dbReference type="Gene3D" id="3.90.190.20">
    <property type="entry name" value="Mur ligase, C-terminal domain"/>
    <property type="match status" value="1"/>
</dbReference>
<dbReference type="PIRSF" id="PIRSF001563">
    <property type="entry name" value="Folylpolyglu_synth"/>
    <property type="match status" value="1"/>
</dbReference>
<organism evidence="24 25">
    <name type="scientific">Diaphorobacter limosus</name>
    <dbReference type="NCBI Taxonomy" id="3036128"/>
    <lineage>
        <taxon>Bacteria</taxon>
        <taxon>Pseudomonadati</taxon>
        <taxon>Pseudomonadota</taxon>
        <taxon>Betaproteobacteria</taxon>
        <taxon>Burkholderiales</taxon>
        <taxon>Comamonadaceae</taxon>
        <taxon>Diaphorobacter</taxon>
    </lineage>
</organism>
<dbReference type="EC" id="6.3.2.12" evidence="5"/>
<comment type="catalytic activity">
    <reaction evidence="20">
        <text>7,8-dihydropteroate + L-glutamate + ATP = 7,8-dihydrofolate + ADP + phosphate + H(+)</text>
        <dbReference type="Rhea" id="RHEA:23584"/>
        <dbReference type="ChEBI" id="CHEBI:15378"/>
        <dbReference type="ChEBI" id="CHEBI:17839"/>
        <dbReference type="ChEBI" id="CHEBI:29985"/>
        <dbReference type="ChEBI" id="CHEBI:30616"/>
        <dbReference type="ChEBI" id="CHEBI:43474"/>
        <dbReference type="ChEBI" id="CHEBI:57451"/>
        <dbReference type="ChEBI" id="CHEBI:456216"/>
        <dbReference type="EC" id="6.3.2.12"/>
    </reaction>
</comment>
<sequence>MQTYPQTLQGWLEHCERLHAKNIDMGLARVGEVARRLALRFDCPVITVAGTNGKGSTCALLEAVAMEAGYRTGVYSSPHLVHFEERCRVRGDSVAAAALLPHFEAVERARTEAGTEVSLTYFEFTTLAILRFMSQAGLDVAILEVGLGGRLDATNIIDADCAVITSVDIDHVEFLGSDRESIGREKAGIMRAGRPVVVSDPLPPQSVIDQAQQIGADLWRFGQDFNYSGDKQQWSWAGRGRRYAGLAYPALRGANQLINASGALAALEALRQRLPVTAQAVRLGLARVELPGRFQVVPGQPALVLDVAHNPHSVAALTANLDAMGYFPTTHAVFGAMADKDLAPMLEKIAPLIDRWYFTDLPTPRAESAAGLQQKWSTLPAASATGRKAGTSLHASPEEALRAAVEAADPTDRIVVFGSFYTVGGVLKNGVPRLHAKHLDA</sequence>
<evidence type="ECO:0000256" key="14">
    <source>
        <dbReference type="ARBA" id="ARBA00030048"/>
    </source>
</evidence>
<keyword evidence="11 21" id="KW-0067">ATP-binding</keyword>
<dbReference type="InterPro" id="IPR013221">
    <property type="entry name" value="Mur_ligase_cen"/>
</dbReference>
<dbReference type="InterPro" id="IPR036615">
    <property type="entry name" value="Mur_ligase_C_dom_sf"/>
</dbReference>
<comment type="pathway">
    <text evidence="2">Cofactor biosynthesis; tetrahydrofolate biosynthesis; 7,8-dihydrofolate from 2-amino-4-hydroxy-6-hydroxymethyl-7,8-dihydropteridine diphosphate and 4-aminobenzoate: step 2/2.</text>
</comment>
<evidence type="ECO:0000256" key="6">
    <source>
        <dbReference type="ARBA" id="ARBA00013025"/>
    </source>
</evidence>
<dbReference type="PROSITE" id="PS01012">
    <property type="entry name" value="FOLYLPOLYGLU_SYNT_2"/>
    <property type="match status" value="1"/>
</dbReference>
<comment type="catalytic activity">
    <reaction evidence="17">
        <text>(6S)-5,6,7,8-tetrahydrofolyl-(gamma-L-Glu)(n) + L-glutamate + ATP = (6S)-5,6,7,8-tetrahydrofolyl-(gamma-L-Glu)(n+1) + ADP + phosphate + H(+)</text>
        <dbReference type="Rhea" id="RHEA:10580"/>
        <dbReference type="Rhea" id="RHEA-COMP:14738"/>
        <dbReference type="Rhea" id="RHEA-COMP:14740"/>
        <dbReference type="ChEBI" id="CHEBI:15378"/>
        <dbReference type="ChEBI" id="CHEBI:29985"/>
        <dbReference type="ChEBI" id="CHEBI:30616"/>
        <dbReference type="ChEBI" id="CHEBI:43474"/>
        <dbReference type="ChEBI" id="CHEBI:141005"/>
        <dbReference type="ChEBI" id="CHEBI:456216"/>
        <dbReference type="EC" id="6.3.2.17"/>
    </reaction>
</comment>
<keyword evidence="9" id="KW-0479">Metal-binding</keyword>
<name>A0ABZ0J7I1_9BURK</name>
<reference evidence="24 25" key="1">
    <citation type="submission" date="2023-03" db="EMBL/GenBank/DDBJ databases">
        <title>Diaphorobacter basophil sp. nov., isolated from a sewage-treatment plant.</title>
        <authorList>
            <person name="Yang K."/>
        </authorList>
    </citation>
    <scope>NUCLEOTIDE SEQUENCE [LARGE SCALE GENOMIC DNA]</scope>
    <source>
        <strain evidence="24 25">Y-1</strain>
    </source>
</reference>
<comment type="catalytic activity">
    <reaction evidence="19">
        <text>(6R)-5,10-methylenetetrahydrofolyl-(gamma-L-Glu)(n) + L-glutamate + ATP = (6R)-5,10-methylenetetrahydrofolyl-(gamma-L-Glu)(n+1) + ADP + phosphate + H(+)</text>
        <dbReference type="Rhea" id="RHEA:51912"/>
        <dbReference type="Rhea" id="RHEA-COMP:13257"/>
        <dbReference type="Rhea" id="RHEA-COMP:13258"/>
        <dbReference type="ChEBI" id="CHEBI:15378"/>
        <dbReference type="ChEBI" id="CHEBI:29985"/>
        <dbReference type="ChEBI" id="CHEBI:30616"/>
        <dbReference type="ChEBI" id="CHEBI:43474"/>
        <dbReference type="ChEBI" id="CHEBI:136572"/>
        <dbReference type="ChEBI" id="CHEBI:456216"/>
        <dbReference type="EC" id="6.3.2.17"/>
    </reaction>
</comment>
<dbReference type="NCBIfam" id="TIGR01499">
    <property type="entry name" value="folC"/>
    <property type="match status" value="1"/>
</dbReference>
<evidence type="ECO:0000256" key="20">
    <source>
        <dbReference type="ARBA" id="ARBA00049161"/>
    </source>
</evidence>
<evidence type="ECO:0000256" key="19">
    <source>
        <dbReference type="ARBA" id="ARBA00049035"/>
    </source>
</evidence>
<evidence type="ECO:0000256" key="8">
    <source>
        <dbReference type="ARBA" id="ARBA00022598"/>
    </source>
</evidence>
<dbReference type="PANTHER" id="PTHR11136:SF0">
    <property type="entry name" value="DIHYDROFOLATE SYNTHETASE-RELATED"/>
    <property type="match status" value="1"/>
</dbReference>
<keyword evidence="25" id="KW-1185">Reference proteome</keyword>
<dbReference type="Proteomes" id="UP001303211">
    <property type="component" value="Chromosome"/>
</dbReference>
<comment type="pathway">
    <text evidence="3">Cofactor biosynthesis; tetrahydrofolylpolyglutamate biosynthesis.</text>
</comment>
<evidence type="ECO:0000256" key="21">
    <source>
        <dbReference type="PIRNR" id="PIRNR001563"/>
    </source>
</evidence>
<evidence type="ECO:0000256" key="3">
    <source>
        <dbReference type="ARBA" id="ARBA00005150"/>
    </source>
</evidence>
<evidence type="ECO:0000256" key="12">
    <source>
        <dbReference type="ARBA" id="ARBA00022842"/>
    </source>
</evidence>
<dbReference type="PANTHER" id="PTHR11136">
    <property type="entry name" value="FOLYLPOLYGLUTAMATE SYNTHASE-RELATED"/>
    <property type="match status" value="1"/>
</dbReference>
<evidence type="ECO:0000256" key="13">
    <source>
        <dbReference type="ARBA" id="ARBA00022909"/>
    </source>
</evidence>
<comment type="catalytic activity">
    <reaction evidence="18">
        <text>10-formyltetrahydrofolyl-(gamma-L-Glu)(n) + L-glutamate + ATP = 10-formyltetrahydrofolyl-(gamma-L-Glu)(n+1) + ADP + phosphate + H(+)</text>
        <dbReference type="Rhea" id="RHEA:51904"/>
        <dbReference type="Rhea" id="RHEA-COMP:13088"/>
        <dbReference type="Rhea" id="RHEA-COMP:14300"/>
        <dbReference type="ChEBI" id="CHEBI:15378"/>
        <dbReference type="ChEBI" id="CHEBI:29985"/>
        <dbReference type="ChEBI" id="CHEBI:30616"/>
        <dbReference type="ChEBI" id="CHEBI:43474"/>
        <dbReference type="ChEBI" id="CHEBI:134413"/>
        <dbReference type="ChEBI" id="CHEBI:456216"/>
        <dbReference type="EC" id="6.3.2.17"/>
    </reaction>
</comment>
<dbReference type="NCBIfam" id="NF008101">
    <property type="entry name" value="PRK10846.1"/>
    <property type="match status" value="1"/>
</dbReference>
<feature type="domain" description="Mur ligase C-terminal" evidence="22">
    <location>
        <begin position="292"/>
        <end position="420"/>
    </location>
</feature>
<evidence type="ECO:0000256" key="4">
    <source>
        <dbReference type="ARBA" id="ARBA00008276"/>
    </source>
</evidence>
<evidence type="ECO:0000259" key="23">
    <source>
        <dbReference type="Pfam" id="PF08245"/>
    </source>
</evidence>
<evidence type="ECO:0000256" key="7">
    <source>
        <dbReference type="ARBA" id="ARBA00019357"/>
    </source>
</evidence>
<dbReference type="Pfam" id="PF08245">
    <property type="entry name" value="Mur_ligase_M"/>
    <property type="match status" value="1"/>
</dbReference>
<evidence type="ECO:0000256" key="16">
    <source>
        <dbReference type="ARBA" id="ARBA00032510"/>
    </source>
</evidence>
<dbReference type="SUPFAM" id="SSF53623">
    <property type="entry name" value="MurD-like peptide ligases, catalytic domain"/>
    <property type="match status" value="1"/>
</dbReference>
<keyword evidence="13" id="KW-0289">Folate biosynthesis</keyword>
<dbReference type="InterPro" id="IPR036565">
    <property type="entry name" value="Mur-like_cat_sf"/>
</dbReference>
<evidence type="ECO:0000256" key="10">
    <source>
        <dbReference type="ARBA" id="ARBA00022741"/>
    </source>
</evidence>
<feature type="domain" description="Mur ligase central" evidence="23">
    <location>
        <begin position="48"/>
        <end position="227"/>
    </location>
</feature>
<evidence type="ECO:0000256" key="9">
    <source>
        <dbReference type="ARBA" id="ARBA00022723"/>
    </source>
</evidence>
<evidence type="ECO:0000256" key="2">
    <source>
        <dbReference type="ARBA" id="ARBA00004799"/>
    </source>
</evidence>
<dbReference type="InterPro" id="IPR018109">
    <property type="entry name" value="Folylpolyglutamate_synth_CS"/>
</dbReference>
<keyword evidence="10 21" id="KW-0547">Nucleotide-binding</keyword>
<evidence type="ECO:0000313" key="24">
    <source>
        <dbReference type="EMBL" id="WOO32884.1"/>
    </source>
</evidence>
<dbReference type="EMBL" id="CP136921">
    <property type="protein sequence ID" value="WOO32884.1"/>
    <property type="molecule type" value="Genomic_DNA"/>
</dbReference>
<evidence type="ECO:0000256" key="18">
    <source>
        <dbReference type="ARBA" id="ARBA00047808"/>
    </source>
</evidence>
<evidence type="ECO:0000256" key="1">
    <source>
        <dbReference type="ARBA" id="ARBA00002714"/>
    </source>
</evidence>
<keyword evidence="8 21" id="KW-0436">Ligase</keyword>
<evidence type="ECO:0000256" key="15">
    <source>
        <dbReference type="ARBA" id="ARBA00030592"/>
    </source>
</evidence>
<dbReference type="InterPro" id="IPR001645">
    <property type="entry name" value="Folylpolyglutamate_synth"/>
</dbReference>
<protein>
    <recommendedName>
        <fullName evidence="7">Dihydrofolate synthase/folylpolyglutamate synthase</fullName>
        <ecNumber evidence="5">6.3.2.12</ecNumber>
        <ecNumber evidence="6">6.3.2.17</ecNumber>
    </recommendedName>
    <alternativeName>
        <fullName evidence="16">Folylpoly-gamma-glutamate synthetase-dihydrofolate synthetase</fullName>
    </alternativeName>
    <alternativeName>
        <fullName evidence="14">Folylpolyglutamate synthetase</fullName>
    </alternativeName>
    <alternativeName>
        <fullName evidence="15">Tetrahydrofolylpolyglutamate synthase</fullName>
    </alternativeName>
</protein>
<gene>
    <name evidence="24" type="primary">folC</name>
    <name evidence="24" type="ORF">P4826_01780</name>
</gene>
<comment type="similarity">
    <text evidence="4 21">Belongs to the folylpolyglutamate synthase family.</text>
</comment>
<comment type="function">
    <text evidence="1">Functions in two distinct reactions of the de novo folate biosynthetic pathway. Catalyzes the addition of a glutamate residue to dihydropteroate (7,8-dihydropteroate or H2Pte) to form dihydrofolate (7,8-dihydrofolate monoglutamate or H2Pte-Glu). Also catalyzes successive additions of L-glutamate to tetrahydrofolate or 10-formyltetrahydrofolate or 5,10-methylenetetrahydrofolate, leading to folylpolyglutamate derivatives.</text>
</comment>
<evidence type="ECO:0000256" key="5">
    <source>
        <dbReference type="ARBA" id="ARBA00013023"/>
    </source>
</evidence>
<keyword evidence="12" id="KW-0460">Magnesium</keyword>
<evidence type="ECO:0000259" key="22">
    <source>
        <dbReference type="Pfam" id="PF02875"/>
    </source>
</evidence>
<dbReference type="RefSeq" id="WP_317702301.1">
    <property type="nucleotide sequence ID" value="NZ_CP136921.1"/>
</dbReference>
<dbReference type="SUPFAM" id="SSF53244">
    <property type="entry name" value="MurD-like peptide ligases, peptide-binding domain"/>
    <property type="match status" value="1"/>
</dbReference>
<dbReference type="EC" id="6.3.2.17" evidence="6"/>